<protein>
    <recommendedName>
        <fullName evidence="3">Cell division protein ZapA</fullName>
    </recommendedName>
</protein>
<evidence type="ECO:0008006" key="3">
    <source>
        <dbReference type="Google" id="ProtNLM"/>
    </source>
</evidence>
<dbReference type="KEGG" id="taf:THA_1516"/>
<dbReference type="EMBL" id="CP001185">
    <property type="protein sequence ID" value="ACJ75957.1"/>
    <property type="molecule type" value="Genomic_DNA"/>
</dbReference>
<organism evidence="1 2">
    <name type="scientific">Thermosipho africanus (strain TCF52B)</name>
    <dbReference type="NCBI Taxonomy" id="484019"/>
    <lineage>
        <taxon>Bacteria</taxon>
        <taxon>Thermotogati</taxon>
        <taxon>Thermotogota</taxon>
        <taxon>Thermotogae</taxon>
        <taxon>Thermotogales</taxon>
        <taxon>Fervidobacteriaceae</taxon>
        <taxon>Thermosipho</taxon>
    </lineage>
</organism>
<evidence type="ECO:0000313" key="1">
    <source>
        <dbReference type="EMBL" id="ACJ75957.1"/>
    </source>
</evidence>
<proteinExistence type="predicted"/>
<dbReference type="Proteomes" id="UP000002453">
    <property type="component" value="Chromosome"/>
</dbReference>
<evidence type="ECO:0000313" key="2">
    <source>
        <dbReference type="Proteomes" id="UP000002453"/>
    </source>
</evidence>
<dbReference type="AlphaFoldDB" id="B7ID80"/>
<dbReference type="OrthoDB" id="48249at2"/>
<dbReference type="RefSeq" id="WP_004102045.1">
    <property type="nucleotide sequence ID" value="NC_011653.1"/>
</dbReference>
<dbReference type="STRING" id="484019.THA_1516"/>
<dbReference type="InterPro" id="IPR007838">
    <property type="entry name" value="Cell_div_ZapA-like"/>
</dbReference>
<reference evidence="1 2" key="1">
    <citation type="journal article" date="2009" name="J. Bacteriol.">
        <title>The genome of Thermosipho africanus TCF52B: lateral genetic connections to the Firmicutes and Archaea.</title>
        <authorList>
            <person name="Nesboe C.L."/>
            <person name="Bapteste E."/>
            <person name="Curtis B."/>
            <person name="Dahle H."/>
            <person name="Lopez P."/>
            <person name="Macleod D."/>
            <person name="Dlutek M."/>
            <person name="Bowman S."/>
            <person name="Zhaxybayeva O."/>
            <person name="Birkeland N.-K."/>
            <person name="Doolittle W.F."/>
        </authorList>
    </citation>
    <scope>NUCLEOTIDE SEQUENCE [LARGE SCALE GENOMIC DNA]</scope>
    <source>
        <strain evidence="1 2">TCF52B</strain>
    </source>
</reference>
<sequence>MIKKRFNINGRNYIVESDSDEKILDYIEKRIKELNEKYEELSSTDERFLVMLCELIEREYYLTEKINEILKRLNDLEERSLEDRSI</sequence>
<accession>B7ID80</accession>
<dbReference type="HOGENOM" id="CLU_2511606_0_0_0"/>
<keyword evidence="2" id="KW-1185">Reference proteome</keyword>
<gene>
    <name evidence="1" type="ordered locus">THA_1516</name>
</gene>
<name>B7ID80_THEAB</name>
<dbReference type="Pfam" id="PF05164">
    <property type="entry name" value="ZapA"/>
    <property type="match status" value="1"/>
</dbReference>